<sequence length="333" mass="37178">MKVLVEVYRNTELVELMAFAKSRGMRIDGFPDNPELDFLSSRPKAKSYHEKEKRAKSVAKIRRHIGQLKQPHYYYYSSTSTSEEEESAYERRKSVAKQAQRNVSHRCASSTLTCKTNGNAPEPISTDNNQNVRKNVAACTKCGIVVANKGMPSLISHATTHSNFNRFECGICGFSHKVVHNVRSHIDTEHNGESFIKFRDLMNEVERVVMKQLAHECFPAYINSPYSSQKDTIDTSPSTSNSKCIQLSAVQHTTMDKAKEAVACSRKPDACCHLYKLIKQPASASLCNISQPTTEPSEPRDVDDMKQSATSSSDGCSPIKIDLESDSDCIIID</sequence>
<accession>A0AA36GT86</accession>
<gene>
    <name evidence="2" type="ORF">CYNAS_LOCUS9908</name>
</gene>
<dbReference type="AlphaFoldDB" id="A0AA36GT86"/>
<dbReference type="EMBL" id="CATQJL010000223">
    <property type="protein sequence ID" value="CAJ0597925.1"/>
    <property type="molecule type" value="Genomic_DNA"/>
</dbReference>
<evidence type="ECO:0000313" key="2">
    <source>
        <dbReference type="EMBL" id="CAJ0597925.1"/>
    </source>
</evidence>
<protein>
    <recommendedName>
        <fullName evidence="4">C2H2-type domain-containing protein</fullName>
    </recommendedName>
</protein>
<reference evidence="2" key="1">
    <citation type="submission" date="2023-07" db="EMBL/GenBank/DDBJ databases">
        <authorList>
            <consortium name="CYATHOMIX"/>
        </authorList>
    </citation>
    <scope>NUCLEOTIDE SEQUENCE</scope>
    <source>
        <strain evidence="2">N/A</strain>
    </source>
</reference>
<comment type="caution">
    <text evidence="2">The sequence shown here is derived from an EMBL/GenBank/DDBJ whole genome shotgun (WGS) entry which is preliminary data.</text>
</comment>
<evidence type="ECO:0000256" key="1">
    <source>
        <dbReference type="SAM" id="MobiDB-lite"/>
    </source>
</evidence>
<keyword evidence="3" id="KW-1185">Reference proteome</keyword>
<evidence type="ECO:0000313" key="3">
    <source>
        <dbReference type="Proteomes" id="UP001176961"/>
    </source>
</evidence>
<evidence type="ECO:0008006" key="4">
    <source>
        <dbReference type="Google" id="ProtNLM"/>
    </source>
</evidence>
<organism evidence="2 3">
    <name type="scientific">Cylicocyclus nassatus</name>
    <name type="common">Nematode worm</name>
    <dbReference type="NCBI Taxonomy" id="53992"/>
    <lineage>
        <taxon>Eukaryota</taxon>
        <taxon>Metazoa</taxon>
        <taxon>Ecdysozoa</taxon>
        <taxon>Nematoda</taxon>
        <taxon>Chromadorea</taxon>
        <taxon>Rhabditida</taxon>
        <taxon>Rhabditina</taxon>
        <taxon>Rhabditomorpha</taxon>
        <taxon>Strongyloidea</taxon>
        <taxon>Strongylidae</taxon>
        <taxon>Cylicocyclus</taxon>
    </lineage>
</organism>
<dbReference type="Proteomes" id="UP001176961">
    <property type="component" value="Unassembled WGS sequence"/>
</dbReference>
<feature type="region of interest" description="Disordered" evidence="1">
    <location>
        <begin position="289"/>
        <end position="321"/>
    </location>
</feature>
<proteinExistence type="predicted"/>
<name>A0AA36GT86_CYLNA</name>
<dbReference type="Gene3D" id="3.30.160.60">
    <property type="entry name" value="Classic Zinc Finger"/>
    <property type="match status" value="1"/>
</dbReference>
<feature type="compositionally biased region" description="Basic and acidic residues" evidence="1">
    <location>
        <begin position="297"/>
        <end position="306"/>
    </location>
</feature>